<keyword evidence="7" id="KW-1185">Reference proteome</keyword>
<keyword evidence="4" id="KW-0045">Antibiotic biosynthesis</keyword>
<dbReference type="PANTHER" id="PTHR10696:SF56">
    <property type="entry name" value="TAUD_TFDA-LIKE DOMAIN-CONTAINING PROTEIN"/>
    <property type="match status" value="1"/>
</dbReference>
<name>A0A428WRW2_AMYBA</name>
<dbReference type="OrthoDB" id="581608at2"/>
<evidence type="ECO:0000259" key="5">
    <source>
        <dbReference type="Pfam" id="PF02668"/>
    </source>
</evidence>
<evidence type="ECO:0000313" key="7">
    <source>
        <dbReference type="Proteomes" id="UP000286716"/>
    </source>
</evidence>
<comment type="cofactor">
    <cofactor evidence="1">
        <name>Fe(2+)</name>
        <dbReference type="ChEBI" id="CHEBI:29033"/>
    </cofactor>
</comment>
<dbReference type="InterPro" id="IPR042098">
    <property type="entry name" value="TauD-like_sf"/>
</dbReference>
<gene>
    <name evidence="6" type="ORF">DMA12_13025</name>
</gene>
<keyword evidence="2" id="KW-0560">Oxidoreductase</keyword>
<sequence length="254" mass="29267">MTHQTTHPTTDQTTQLNRIGFDDIDTPVLSATLDEVGYVYVDGIPESFDHAEFLRTRLGPLLPQYDGQTVWSIRPDQRFEGTYHSLNSRRLTPHTECYEWQDAPPKYLALWCLVPNSDAGGQTTLADGGAFVASLDADERERLSQVEYHFVSSAGLQEMQLGRTARHPVLEQRPGRSPILRFSCQCIADADEFCQDIGDRLQRFFDRTKVSVEFTAQSLLIWDNHRFLHSRNAFTDPRRHLRRVWIAEQERTEQ</sequence>
<dbReference type="GO" id="GO:0017000">
    <property type="term" value="P:antibiotic biosynthetic process"/>
    <property type="evidence" value="ECO:0007669"/>
    <property type="project" value="UniProtKB-KW"/>
</dbReference>
<protein>
    <recommendedName>
        <fullName evidence="5">TauD/TfdA-like domain-containing protein</fullName>
    </recommendedName>
</protein>
<dbReference type="EMBL" id="QHHU01000015">
    <property type="protein sequence ID" value="RSM45790.1"/>
    <property type="molecule type" value="Genomic_DNA"/>
</dbReference>
<reference evidence="6 7" key="1">
    <citation type="submission" date="2018-05" db="EMBL/GenBank/DDBJ databases">
        <title>Evolution of GPA BGCs.</title>
        <authorList>
            <person name="Waglechner N."/>
            <person name="Wright G.D."/>
        </authorList>
    </citation>
    <scope>NUCLEOTIDE SEQUENCE [LARGE SCALE GENOMIC DNA]</scope>
    <source>
        <strain evidence="6 7">DSM 5908</strain>
    </source>
</reference>
<feature type="domain" description="TauD/TfdA-like" evidence="5">
    <location>
        <begin position="21"/>
        <end position="245"/>
    </location>
</feature>
<evidence type="ECO:0000256" key="4">
    <source>
        <dbReference type="ARBA" id="ARBA00023194"/>
    </source>
</evidence>
<accession>A0A428WRW2</accession>
<dbReference type="Pfam" id="PF02668">
    <property type="entry name" value="TauD"/>
    <property type="match status" value="1"/>
</dbReference>
<evidence type="ECO:0000256" key="2">
    <source>
        <dbReference type="ARBA" id="ARBA00023002"/>
    </source>
</evidence>
<comment type="caution">
    <text evidence="6">The sequence shown here is derived from an EMBL/GenBank/DDBJ whole genome shotgun (WGS) entry which is preliminary data.</text>
</comment>
<dbReference type="Proteomes" id="UP000286716">
    <property type="component" value="Unassembled WGS sequence"/>
</dbReference>
<organism evidence="6 7">
    <name type="scientific">Amycolatopsis balhimycina DSM 5908</name>
    <dbReference type="NCBI Taxonomy" id="1081091"/>
    <lineage>
        <taxon>Bacteria</taxon>
        <taxon>Bacillati</taxon>
        <taxon>Actinomycetota</taxon>
        <taxon>Actinomycetes</taxon>
        <taxon>Pseudonocardiales</taxon>
        <taxon>Pseudonocardiaceae</taxon>
        <taxon>Amycolatopsis</taxon>
    </lineage>
</organism>
<keyword evidence="3" id="KW-0408">Iron</keyword>
<dbReference type="PANTHER" id="PTHR10696">
    <property type="entry name" value="GAMMA-BUTYROBETAINE HYDROXYLASE-RELATED"/>
    <property type="match status" value="1"/>
</dbReference>
<dbReference type="RefSeq" id="WP_020640594.1">
    <property type="nucleotide sequence ID" value="NZ_QHHU01000015.1"/>
</dbReference>
<dbReference type="InterPro" id="IPR003819">
    <property type="entry name" value="TauD/TfdA-like"/>
</dbReference>
<dbReference type="GO" id="GO:0016491">
    <property type="term" value="F:oxidoreductase activity"/>
    <property type="evidence" value="ECO:0007669"/>
    <property type="project" value="UniProtKB-KW"/>
</dbReference>
<dbReference type="SUPFAM" id="SSF51197">
    <property type="entry name" value="Clavaminate synthase-like"/>
    <property type="match status" value="1"/>
</dbReference>
<dbReference type="AlphaFoldDB" id="A0A428WRW2"/>
<evidence type="ECO:0000256" key="1">
    <source>
        <dbReference type="ARBA" id="ARBA00001954"/>
    </source>
</evidence>
<evidence type="ECO:0000256" key="3">
    <source>
        <dbReference type="ARBA" id="ARBA00023004"/>
    </source>
</evidence>
<evidence type="ECO:0000313" key="6">
    <source>
        <dbReference type="EMBL" id="RSM45790.1"/>
    </source>
</evidence>
<proteinExistence type="predicted"/>
<dbReference type="InterPro" id="IPR050411">
    <property type="entry name" value="AlphaKG_dependent_hydroxylases"/>
</dbReference>
<dbReference type="Gene3D" id="3.60.130.10">
    <property type="entry name" value="Clavaminate synthase-like"/>
    <property type="match status" value="1"/>
</dbReference>